<dbReference type="Pfam" id="PF05193">
    <property type="entry name" value="Peptidase_M16_C"/>
    <property type="match status" value="1"/>
</dbReference>
<dbReference type="OrthoDB" id="9811314at2"/>
<proteinExistence type="inferred from homology"/>
<dbReference type="InterPro" id="IPR011765">
    <property type="entry name" value="Pept_M16_N"/>
</dbReference>
<keyword evidence="9" id="KW-1185">Reference proteome</keyword>
<reference evidence="8 9" key="1">
    <citation type="submission" date="2018-05" db="EMBL/GenBank/DDBJ databases">
        <title>Marinifilum breve JC075T sp. nov., a marine bacterium isolated from Yongle Blue Hole in the South China Sea.</title>
        <authorList>
            <person name="Fu T."/>
        </authorList>
    </citation>
    <scope>NUCLEOTIDE SEQUENCE [LARGE SCALE GENOMIC DNA]</scope>
    <source>
        <strain evidence="8 9">JC075</strain>
    </source>
</reference>
<keyword evidence="4" id="KW-0862">Zinc</keyword>
<evidence type="ECO:0000259" key="7">
    <source>
        <dbReference type="Pfam" id="PF05193"/>
    </source>
</evidence>
<dbReference type="Pfam" id="PF00675">
    <property type="entry name" value="Peptidase_M16"/>
    <property type="match status" value="1"/>
</dbReference>
<evidence type="ECO:0000256" key="1">
    <source>
        <dbReference type="ARBA" id="ARBA00007261"/>
    </source>
</evidence>
<name>A0A2V3ZUZ4_9BACT</name>
<evidence type="ECO:0000313" key="8">
    <source>
        <dbReference type="EMBL" id="PXX99123.1"/>
    </source>
</evidence>
<feature type="domain" description="Peptidase M16 N-terminal" evidence="6">
    <location>
        <begin position="14"/>
        <end position="129"/>
    </location>
</feature>
<evidence type="ECO:0000259" key="6">
    <source>
        <dbReference type="Pfam" id="PF00675"/>
    </source>
</evidence>
<dbReference type="SUPFAM" id="SSF63411">
    <property type="entry name" value="LuxS/MPP-like metallohydrolase"/>
    <property type="match status" value="2"/>
</dbReference>
<sequence>MIEFDKFTLENGLRVIVHRDETTPMAAVNLLYNIGSKDEDPERTGFAHLFEHLMFGGSVNIPNYDEPLQLVGGDNNAWTSNDVTNYYLTVPKDNLETAFWLESDRMLSLAFSEKSLEVQRNVVIEEFKQRYFNQPYGDVWLHLRPLAYKKHPYQWSTIGKSIEQIETVQLDEVKEFFFKHYAPNNAILVVSGNVETENVKRLAEKWFGPIERREIAERNLPDEPVQTELRTLHLERKVPFDAIYMAFHMGKRTDDEFYSTDLVSDVLSNGQSSRIFQKLIKERNLFSSIDAYLTGDFEPGLFLVTGKLSEGVSFEEAEAAIWEELNKIATEKVTDYELKKVKNKIESSLVFSEISYLNKAMNLATHELLGDANEINTEVEKYRKVSIDDILNTSAKLFRKENCSILYYHAKK</sequence>
<dbReference type="GO" id="GO:0008237">
    <property type="term" value="F:metallopeptidase activity"/>
    <property type="evidence" value="ECO:0007669"/>
    <property type="project" value="UniProtKB-KW"/>
</dbReference>
<evidence type="ECO:0000256" key="4">
    <source>
        <dbReference type="ARBA" id="ARBA00022833"/>
    </source>
</evidence>
<keyword evidence="5" id="KW-0482">Metalloprotease</keyword>
<dbReference type="RefSeq" id="WP_110361517.1">
    <property type="nucleotide sequence ID" value="NZ_QFLI01000006.1"/>
</dbReference>
<evidence type="ECO:0000256" key="2">
    <source>
        <dbReference type="ARBA" id="ARBA00022670"/>
    </source>
</evidence>
<dbReference type="EMBL" id="QFLI01000006">
    <property type="protein sequence ID" value="PXX99123.1"/>
    <property type="molecule type" value="Genomic_DNA"/>
</dbReference>
<accession>A0A2V3ZUZ4</accession>
<evidence type="ECO:0000313" key="9">
    <source>
        <dbReference type="Proteomes" id="UP000248079"/>
    </source>
</evidence>
<organism evidence="8 9">
    <name type="scientific">Marinifilum breve</name>
    <dbReference type="NCBI Taxonomy" id="2184082"/>
    <lineage>
        <taxon>Bacteria</taxon>
        <taxon>Pseudomonadati</taxon>
        <taxon>Bacteroidota</taxon>
        <taxon>Bacteroidia</taxon>
        <taxon>Marinilabiliales</taxon>
        <taxon>Marinifilaceae</taxon>
    </lineage>
</organism>
<feature type="domain" description="Peptidase M16 C-terminal" evidence="7">
    <location>
        <begin position="168"/>
        <end position="344"/>
    </location>
</feature>
<comment type="similarity">
    <text evidence="1">Belongs to the peptidase M16 family.</text>
</comment>
<dbReference type="InterPro" id="IPR011249">
    <property type="entry name" value="Metalloenz_LuxS/M16"/>
</dbReference>
<dbReference type="AlphaFoldDB" id="A0A2V3ZUZ4"/>
<gene>
    <name evidence="8" type="ORF">DF185_14700</name>
</gene>
<keyword evidence="2" id="KW-0645">Protease</keyword>
<dbReference type="InterPro" id="IPR007863">
    <property type="entry name" value="Peptidase_M16_C"/>
</dbReference>
<dbReference type="InterPro" id="IPR050626">
    <property type="entry name" value="Peptidase_M16"/>
</dbReference>
<dbReference type="PANTHER" id="PTHR43690">
    <property type="entry name" value="NARDILYSIN"/>
    <property type="match status" value="1"/>
</dbReference>
<evidence type="ECO:0000256" key="5">
    <source>
        <dbReference type="ARBA" id="ARBA00023049"/>
    </source>
</evidence>
<dbReference type="Proteomes" id="UP000248079">
    <property type="component" value="Unassembled WGS sequence"/>
</dbReference>
<dbReference type="GO" id="GO:0046872">
    <property type="term" value="F:metal ion binding"/>
    <property type="evidence" value="ECO:0007669"/>
    <property type="project" value="InterPro"/>
</dbReference>
<keyword evidence="3" id="KW-0378">Hydrolase</keyword>
<dbReference type="Gene3D" id="3.30.830.10">
    <property type="entry name" value="Metalloenzyme, LuxS/M16 peptidase-like"/>
    <property type="match status" value="2"/>
</dbReference>
<protein>
    <submittedName>
        <fullName evidence="8">Peptidase M16</fullName>
    </submittedName>
</protein>
<comment type="caution">
    <text evidence="8">The sequence shown here is derived from an EMBL/GenBank/DDBJ whole genome shotgun (WGS) entry which is preliminary data.</text>
</comment>
<dbReference type="PANTHER" id="PTHR43690:SF17">
    <property type="entry name" value="PROTEIN YHJJ"/>
    <property type="match status" value="1"/>
</dbReference>
<dbReference type="GO" id="GO:0006508">
    <property type="term" value="P:proteolysis"/>
    <property type="evidence" value="ECO:0007669"/>
    <property type="project" value="UniProtKB-KW"/>
</dbReference>
<evidence type="ECO:0000256" key="3">
    <source>
        <dbReference type="ARBA" id="ARBA00022801"/>
    </source>
</evidence>